<dbReference type="OrthoDB" id="10552406at2759"/>
<evidence type="ECO:0000313" key="2">
    <source>
        <dbReference type="EMBL" id="PNR41513.1"/>
    </source>
</evidence>
<dbReference type="EnsemblPlants" id="Pp3c14_22960V3.2">
    <property type="protein sequence ID" value="PAC:32960089.CDS.1"/>
    <property type="gene ID" value="Pp3c14_22960"/>
</dbReference>
<dbReference type="Gramene" id="Pp3c14_22960V3.1">
    <property type="protein sequence ID" value="PAC:32960088.CDS.1"/>
    <property type="gene ID" value="Pp3c14_22960"/>
</dbReference>
<protein>
    <submittedName>
        <fullName evidence="2 3">Uncharacterized protein</fullName>
    </submittedName>
</protein>
<gene>
    <name evidence="3" type="primary">LOC112291430</name>
    <name evidence="2" type="ORF">PHYPA_018916</name>
</gene>
<dbReference type="Proteomes" id="UP000006727">
    <property type="component" value="Chromosome 14"/>
</dbReference>
<evidence type="ECO:0000256" key="1">
    <source>
        <dbReference type="SAM" id="MobiDB-lite"/>
    </source>
</evidence>
<dbReference type="RefSeq" id="XP_024394568.1">
    <property type="nucleotide sequence ID" value="XM_024538800.2"/>
</dbReference>
<proteinExistence type="predicted"/>
<dbReference type="AlphaFoldDB" id="A0A2K1JIY8"/>
<evidence type="ECO:0000313" key="3">
    <source>
        <dbReference type="EnsemblPlants" id="PAC:32960088.CDS.1"/>
    </source>
</evidence>
<dbReference type="EMBL" id="ABEU02000014">
    <property type="protein sequence ID" value="PNR41513.1"/>
    <property type="molecule type" value="Genomic_DNA"/>
</dbReference>
<organism evidence="2">
    <name type="scientific">Physcomitrium patens</name>
    <name type="common">Spreading-leaved earth moss</name>
    <name type="synonym">Physcomitrella patens</name>
    <dbReference type="NCBI Taxonomy" id="3218"/>
    <lineage>
        <taxon>Eukaryota</taxon>
        <taxon>Viridiplantae</taxon>
        <taxon>Streptophyta</taxon>
        <taxon>Embryophyta</taxon>
        <taxon>Bryophyta</taxon>
        <taxon>Bryophytina</taxon>
        <taxon>Bryopsida</taxon>
        <taxon>Funariidae</taxon>
        <taxon>Funariales</taxon>
        <taxon>Funariaceae</taxon>
        <taxon>Physcomitrium</taxon>
    </lineage>
</organism>
<accession>A0A2K1JIY8</accession>
<reference evidence="2 4" key="1">
    <citation type="journal article" date="2008" name="Science">
        <title>The Physcomitrella genome reveals evolutionary insights into the conquest of land by plants.</title>
        <authorList>
            <person name="Rensing S."/>
            <person name="Lang D."/>
            <person name="Zimmer A."/>
            <person name="Terry A."/>
            <person name="Salamov A."/>
            <person name="Shapiro H."/>
            <person name="Nishiyama T."/>
            <person name="Perroud P.-F."/>
            <person name="Lindquist E."/>
            <person name="Kamisugi Y."/>
            <person name="Tanahashi T."/>
            <person name="Sakakibara K."/>
            <person name="Fujita T."/>
            <person name="Oishi K."/>
            <person name="Shin-I T."/>
            <person name="Kuroki Y."/>
            <person name="Toyoda A."/>
            <person name="Suzuki Y."/>
            <person name="Hashimoto A."/>
            <person name="Yamaguchi K."/>
            <person name="Sugano A."/>
            <person name="Kohara Y."/>
            <person name="Fujiyama A."/>
            <person name="Anterola A."/>
            <person name="Aoki S."/>
            <person name="Ashton N."/>
            <person name="Barbazuk W.B."/>
            <person name="Barker E."/>
            <person name="Bennetzen J."/>
            <person name="Bezanilla M."/>
            <person name="Blankenship R."/>
            <person name="Cho S.H."/>
            <person name="Dutcher S."/>
            <person name="Estelle M."/>
            <person name="Fawcett J.A."/>
            <person name="Gundlach H."/>
            <person name="Hanada K."/>
            <person name="Heyl A."/>
            <person name="Hicks K.A."/>
            <person name="Hugh J."/>
            <person name="Lohr M."/>
            <person name="Mayer K."/>
            <person name="Melkozernov A."/>
            <person name="Murata T."/>
            <person name="Nelson D."/>
            <person name="Pils B."/>
            <person name="Prigge M."/>
            <person name="Reiss B."/>
            <person name="Renner T."/>
            <person name="Rombauts S."/>
            <person name="Rushton P."/>
            <person name="Sanderfoot A."/>
            <person name="Schween G."/>
            <person name="Shiu S.-H."/>
            <person name="Stueber K."/>
            <person name="Theodoulou F.L."/>
            <person name="Tu H."/>
            <person name="Van de Peer Y."/>
            <person name="Verrier P.J."/>
            <person name="Waters E."/>
            <person name="Wood A."/>
            <person name="Yang L."/>
            <person name="Cove D."/>
            <person name="Cuming A."/>
            <person name="Hasebe M."/>
            <person name="Lucas S."/>
            <person name="Mishler D.B."/>
            <person name="Reski R."/>
            <person name="Grigoriev I."/>
            <person name="Quatrano R.S."/>
            <person name="Boore J.L."/>
        </authorList>
    </citation>
    <scope>NUCLEOTIDE SEQUENCE [LARGE SCALE GENOMIC DNA]</scope>
    <source>
        <strain evidence="3 4">cv. Gransden 2004</strain>
    </source>
</reference>
<keyword evidence="4" id="KW-1185">Reference proteome</keyword>
<dbReference type="PaxDb" id="3218-PP1S34_448V6.1"/>
<dbReference type="RefSeq" id="XP_024394569.1">
    <property type="nucleotide sequence ID" value="XM_024538801.2"/>
</dbReference>
<evidence type="ECO:0000313" key="4">
    <source>
        <dbReference type="Proteomes" id="UP000006727"/>
    </source>
</evidence>
<dbReference type="EnsemblPlants" id="Pp3c14_22960V3.1">
    <property type="protein sequence ID" value="PAC:32960088.CDS.1"/>
    <property type="gene ID" value="Pp3c14_22960"/>
</dbReference>
<dbReference type="RefSeq" id="XP_024394564.1">
    <property type="nucleotide sequence ID" value="XM_024538796.2"/>
</dbReference>
<reference evidence="3" key="3">
    <citation type="submission" date="2020-12" db="UniProtKB">
        <authorList>
            <consortium name="EnsemblPlants"/>
        </authorList>
    </citation>
    <scope>IDENTIFICATION</scope>
</reference>
<name>A0A2K1JIY8_PHYPA</name>
<feature type="region of interest" description="Disordered" evidence="1">
    <location>
        <begin position="119"/>
        <end position="146"/>
    </location>
</feature>
<reference evidence="2 4" key="2">
    <citation type="journal article" date="2018" name="Plant J.">
        <title>The Physcomitrella patens chromosome-scale assembly reveals moss genome structure and evolution.</title>
        <authorList>
            <person name="Lang D."/>
            <person name="Ullrich K.K."/>
            <person name="Murat F."/>
            <person name="Fuchs J."/>
            <person name="Jenkins J."/>
            <person name="Haas F.B."/>
            <person name="Piednoel M."/>
            <person name="Gundlach H."/>
            <person name="Van Bel M."/>
            <person name="Meyberg R."/>
            <person name="Vives C."/>
            <person name="Morata J."/>
            <person name="Symeonidi A."/>
            <person name="Hiss M."/>
            <person name="Muchero W."/>
            <person name="Kamisugi Y."/>
            <person name="Saleh O."/>
            <person name="Blanc G."/>
            <person name="Decker E.L."/>
            <person name="van Gessel N."/>
            <person name="Grimwood J."/>
            <person name="Hayes R.D."/>
            <person name="Graham S.W."/>
            <person name="Gunter L.E."/>
            <person name="McDaniel S.F."/>
            <person name="Hoernstein S.N.W."/>
            <person name="Larsson A."/>
            <person name="Li F.W."/>
            <person name="Perroud P.F."/>
            <person name="Phillips J."/>
            <person name="Ranjan P."/>
            <person name="Rokshar D.S."/>
            <person name="Rothfels C.J."/>
            <person name="Schneider L."/>
            <person name="Shu S."/>
            <person name="Stevenson D.W."/>
            <person name="Thummler F."/>
            <person name="Tillich M."/>
            <person name="Villarreal Aguilar J.C."/>
            <person name="Widiez T."/>
            <person name="Wong G.K."/>
            <person name="Wymore A."/>
            <person name="Zhang Y."/>
            <person name="Zimmer A.D."/>
            <person name="Quatrano R.S."/>
            <person name="Mayer K.F.X."/>
            <person name="Goodstein D."/>
            <person name="Casacuberta J.M."/>
            <person name="Vandepoele K."/>
            <person name="Reski R."/>
            <person name="Cuming A.C."/>
            <person name="Tuskan G.A."/>
            <person name="Maumus F."/>
            <person name="Salse J."/>
            <person name="Schmutz J."/>
            <person name="Rensing S.A."/>
        </authorList>
    </citation>
    <scope>NUCLEOTIDE SEQUENCE [LARGE SCALE GENOMIC DNA]</scope>
    <source>
        <strain evidence="3 4">cv. Gransden 2004</strain>
    </source>
</reference>
<dbReference type="RefSeq" id="XP_024394572.1">
    <property type="nucleotide sequence ID" value="XM_024538804.2"/>
</dbReference>
<dbReference type="RefSeq" id="XP_024394563.1">
    <property type="nucleotide sequence ID" value="XM_024538795.2"/>
</dbReference>
<sequence>MKRRNDNKDQQLGNIWDVVSSLAHALTDARNQLVGLIHYQRKQNSNAFRQSRGRESGISRGSEVRECIPRTTNNISRFRGGGNCGPYYRSLTSSNRKAIKQHRQNEPNHVTFENQSKFQPLMPSQGKPGDKKEIQAGLNANPTPNGLRINNSCNKGGNPVSINLHPKPCPSPPQIICSKDVNCRPPSPDRKRHCIGTQYAALLREEAFRIRERRLAEECVSSSKPKWTRC</sequence>
<dbReference type="RefSeq" id="XP_073394909.1">
    <property type="nucleotide sequence ID" value="XM_073538808.1"/>
</dbReference>
<dbReference type="GeneID" id="112291430"/>
<dbReference type="RefSeq" id="XP_024394567.1">
    <property type="nucleotide sequence ID" value="XM_024538799.2"/>
</dbReference>
<dbReference type="RefSeq" id="XP_024394566.1">
    <property type="nucleotide sequence ID" value="XM_024538798.2"/>
</dbReference>
<dbReference type="RefSeq" id="XP_073394908.1">
    <property type="nucleotide sequence ID" value="XM_073538807.1"/>
</dbReference>
<dbReference type="Gramene" id="Pp3c14_22960V3.2">
    <property type="protein sequence ID" value="PAC:32960089.CDS.1"/>
    <property type="gene ID" value="Pp3c14_22960"/>
</dbReference>